<dbReference type="Proteomes" id="UP000754883">
    <property type="component" value="Unassembled WGS sequence"/>
</dbReference>
<name>A0A9N9V0N0_9HYPO</name>
<organism evidence="1 2">
    <name type="scientific">Clonostachys byssicola</name>
    <dbReference type="NCBI Taxonomy" id="160290"/>
    <lineage>
        <taxon>Eukaryota</taxon>
        <taxon>Fungi</taxon>
        <taxon>Dikarya</taxon>
        <taxon>Ascomycota</taxon>
        <taxon>Pezizomycotina</taxon>
        <taxon>Sordariomycetes</taxon>
        <taxon>Hypocreomycetidae</taxon>
        <taxon>Hypocreales</taxon>
        <taxon>Bionectriaceae</taxon>
        <taxon>Clonostachys</taxon>
    </lineage>
</organism>
<evidence type="ECO:0000313" key="2">
    <source>
        <dbReference type="Proteomes" id="UP000754883"/>
    </source>
</evidence>
<keyword evidence="2" id="KW-1185">Reference proteome</keyword>
<reference evidence="1" key="1">
    <citation type="submission" date="2021-10" db="EMBL/GenBank/DDBJ databases">
        <authorList>
            <person name="Piombo E."/>
        </authorList>
    </citation>
    <scope>NUCLEOTIDE SEQUENCE</scope>
</reference>
<protein>
    <submittedName>
        <fullName evidence="1">Uncharacterized protein</fullName>
    </submittedName>
</protein>
<evidence type="ECO:0000313" key="1">
    <source>
        <dbReference type="EMBL" id="CAH0004845.1"/>
    </source>
</evidence>
<proteinExistence type="predicted"/>
<dbReference type="EMBL" id="CABFNO020001568">
    <property type="protein sequence ID" value="CAH0004845.1"/>
    <property type="molecule type" value="Genomic_DNA"/>
</dbReference>
<comment type="caution">
    <text evidence="1">The sequence shown here is derived from an EMBL/GenBank/DDBJ whole genome shotgun (WGS) entry which is preliminary data.</text>
</comment>
<accession>A0A9N9V0N0</accession>
<sequence>MLLTHVEEALRPQTQPRIDDIALHTCGPQQAVLPREASSLTDDFTPAHVPFQCFQNILQRFTGTLYNDTSIRVLPASRNLLQHLFRQTLLAPSRTALPPDERGQLLQSGGVEG</sequence>
<gene>
    <name evidence="1" type="ORF">CBYS24578_00005724</name>
</gene>
<dbReference type="AlphaFoldDB" id="A0A9N9V0N0"/>